<organism evidence="2 3">
    <name type="scientific">Meiothermus hypogaeus</name>
    <dbReference type="NCBI Taxonomy" id="884155"/>
    <lineage>
        <taxon>Bacteria</taxon>
        <taxon>Thermotogati</taxon>
        <taxon>Deinococcota</taxon>
        <taxon>Deinococci</taxon>
        <taxon>Thermales</taxon>
        <taxon>Thermaceae</taxon>
        <taxon>Meiothermus</taxon>
    </lineage>
</organism>
<comment type="caution">
    <text evidence="2">The sequence shown here is derived from an EMBL/GenBank/DDBJ whole genome shotgun (WGS) entry which is preliminary data.</text>
</comment>
<keyword evidence="1" id="KW-0732">Signal</keyword>
<feature type="signal peptide" evidence="1">
    <location>
        <begin position="1"/>
        <end position="17"/>
    </location>
</feature>
<evidence type="ECO:0000313" key="2">
    <source>
        <dbReference type="EMBL" id="RIH79002.1"/>
    </source>
</evidence>
<name>A0ABX9MN57_9DEIN</name>
<accession>A0ABX9MN57</accession>
<reference evidence="2 3" key="1">
    <citation type="submission" date="2018-08" db="EMBL/GenBank/DDBJ databases">
        <title>Meiothermus hypogaeus DSM 23238 genome sequencing project.</title>
        <authorList>
            <person name="Da Costa M.S."/>
            <person name="Albuquerque L."/>
            <person name="Raposo P."/>
            <person name="Froufe H.J.C."/>
            <person name="Barroso C.S."/>
            <person name="Egas C."/>
        </authorList>
    </citation>
    <scope>NUCLEOTIDE SEQUENCE [LARGE SCALE GENOMIC DNA]</scope>
    <source>
        <strain evidence="2 3">DSM 23238</strain>
    </source>
</reference>
<dbReference type="EMBL" id="QWKY01000018">
    <property type="protein sequence ID" value="RIH79002.1"/>
    <property type="molecule type" value="Genomic_DNA"/>
</dbReference>
<keyword evidence="3" id="KW-1185">Reference proteome</keyword>
<evidence type="ECO:0008006" key="4">
    <source>
        <dbReference type="Google" id="ProtNLM"/>
    </source>
</evidence>
<dbReference type="Proteomes" id="UP000265443">
    <property type="component" value="Unassembled WGS sequence"/>
</dbReference>
<evidence type="ECO:0000256" key="1">
    <source>
        <dbReference type="SAM" id="SignalP"/>
    </source>
</evidence>
<protein>
    <recommendedName>
        <fullName evidence="4">Secreted protein</fullName>
    </recommendedName>
</protein>
<gene>
    <name evidence="2" type="ORF">Mhypo_01365</name>
</gene>
<proteinExistence type="predicted"/>
<sequence>MASRPVLSCLLPVVALASLLMRACKPVATTSGWVPVASIAAPSAAICWAVRPTSCPVPPMRRSTSRICGAVAAMLLERWLTASESCTTCGWVMPKMFLSLARVSPASWAEISKATATLAASSVKPASSSRAIPAWPAAAAIWVSSAAERGIWRDRAMSCFCSTSGPSAGVNSTTFFTSAKADSNSIAARVARPIGAATASAAAASEAPIWMRSMAELVWTAARSRPPSVRTMLLAGPEMRSARSTNTCRRMSWFN</sequence>
<feature type="chain" id="PRO_5046287487" description="Secreted protein" evidence="1">
    <location>
        <begin position="18"/>
        <end position="255"/>
    </location>
</feature>
<evidence type="ECO:0000313" key="3">
    <source>
        <dbReference type="Proteomes" id="UP000265443"/>
    </source>
</evidence>